<name>A0A1W6JYF9_9CREN</name>
<proteinExistence type="predicted"/>
<dbReference type="Proteomes" id="UP000193404">
    <property type="component" value="Chromosome"/>
</dbReference>
<protein>
    <submittedName>
        <fullName evidence="1">Uncharacterized protein</fullName>
    </submittedName>
</protein>
<dbReference type="AlphaFoldDB" id="A0A1W6JYF9"/>
<keyword evidence="2" id="KW-1185">Reference proteome</keyword>
<reference evidence="1 2" key="1">
    <citation type="submission" date="2017-03" db="EMBL/GenBank/DDBJ databases">
        <title>Sulfur activation and transportation mechanism of thermophilic Archaea Acidianus manzaensis YN-25.</title>
        <authorList>
            <person name="Ma Y."/>
            <person name="Yang Y."/>
            <person name="Xia J."/>
        </authorList>
    </citation>
    <scope>NUCLEOTIDE SEQUENCE [LARGE SCALE GENOMIC DNA]</scope>
    <source>
        <strain evidence="1 2">YN-25</strain>
    </source>
</reference>
<gene>
    <name evidence="1" type="ORF">B6F84_03985</name>
</gene>
<sequence length="119" mass="13536">MAKGILMLFKLKLKGKDIFPSKITAELAYKKNLVLIIKSNGGRALYVDFISSDSQLGSYKVPPFLEGKLFYYEILEIPEEYSMYIKCIAGEVEKKVFPLFKNKKLSCNNEITVVIENEG</sequence>
<dbReference type="EMBL" id="CP020477">
    <property type="protein sequence ID" value="ARM75272.1"/>
    <property type="molecule type" value="Genomic_DNA"/>
</dbReference>
<organism evidence="1 2">
    <name type="scientific">Acidianus manzaensis</name>
    <dbReference type="NCBI Taxonomy" id="282676"/>
    <lineage>
        <taxon>Archaea</taxon>
        <taxon>Thermoproteota</taxon>
        <taxon>Thermoprotei</taxon>
        <taxon>Sulfolobales</taxon>
        <taxon>Sulfolobaceae</taxon>
        <taxon>Acidianus</taxon>
    </lineage>
</organism>
<evidence type="ECO:0000313" key="1">
    <source>
        <dbReference type="EMBL" id="ARM75272.1"/>
    </source>
</evidence>
<evidence type="ECO:0000313" key="2">
    <source>
        <dbReference type="Proteomes" id="UP000193404"/>
    </source>
</evidence>
<dbReference type="STRING" id="282676.B6F84_03985"/>
<accession>A0A1W6JYF9</accession>
<dbReference type="KEGG" id="aman:B6F84_03985"/>